<dbReference type="PANTHER" id="PTHR10353">
    <property type="entry name" value="GLYCOSYL HYDROLASE"/>
    <property type="match status" value="1"/>
</dbReference>
<organism evidence="4 5">
    <name type="scientific">Saponaria officinalis</name>
    <name type="common">Common soapwort</name>
    <name type="synonym">Lychnis saponaria</name>
    <dbReference type="NCBI Taxonomy" id="3572"/>
    <lineage>
        <taxon>Eukaryota</taxon>
        <taxon>Viridiplantae</taxon>
        <taxon>Streptophyta</taxon>
        <taxon>Embryophyta</taxon>
        <taxon>Tracheophyta</taxon>
        <taxon>Spermatophyta</taxon>
        <taxon>Magnoliopsida</taxon>
        <taxon>eudicotyledons</taxon>
        <taxon>Gunneridae</taxon>
        <taxon>Pentapetalae</taxon>
        <taxon>Caryophyllales</taxon>
        <taxon>Caryophyllaceae</taxon>
        <taxon>Caryophylleae</taxon>
        <taxon>Saponaria</taxon>
    </lineage>
</organism>
<protein>
    <recommendedName>
        <fullName evidence="6">Beta-glucosidase 11-like</fullName>
    </recommendedName>
</protein>
<evidence type="ECO:0000256" key="2">
    <source>
        <dbReference type="ARBA" id="ARBA00022801"/>
    </source>
</evidence>
<dbReference type="PRINTS" id="PR00131">
    <property type="entry name" value="GLHYDRLASE1"/>
</dbReference>
<dbReference type="GO" id="GO:0005975">
    <property type="term" value="P:carbohydrate metabolic process"/>
    <property type="evidence" value="ECO:0007669"/>
    <property type="project" value="InterPro"/>
</dbReference>
<keyword evidence="5" id="KW-1185">Reference proteome</keyword>
<dbReference type="GO" id="GO:0008422">
    <property type="term" value="F:beta-glucosidase activity"/>
    <property type="evidence" value="ECO:0007669"/>
    <property type="project" value="TreeGrafter"/>
</dbReference>
<proteinExistence type="inferred from homology"/>
<comment type="caution">
    <text evidence="4">The sequence shown here is derived from an EMBL/GenBank/DDBJ whole genome shotgun (WGS) entry which is preliminary data.</text>
</comment>
<dbReference type="PANTHER" id="PTHR10353:SF29">
    <property type="entry name" value="BETA-GLUCOSIDASE 11"/>
    <property type="match status" value="1"/>
</dbReference>
<comment type="similarity">
    <text evidence="1 3">Belongs to the glycosyl hydrolase 1 family.</text>
</comment>
<evidence type="ECO:0008006" key="6">
    <source>
        <dbReference type="Google" id="ProtNLM"/>
    </source>
</evidence>
<dbReference type="EMBL" id="JBDFQZ010000004">
    <property type="protein sequence ID" value="KAK9733674.1"/>
    <property type="molecule type" value="Genomic_DNA"/>
</dbReference>
<dbReference type="AlphaFoldDB" id="A0AAW1LFW8"/>
<dbReference type="PROSITE" id="PS00653">
    <property type="entry name" value="GLYCOSYL_HYDROL_F1_2"/>
    <property type="match status" value="1"/>
</dbReference>
<evidence type="ECO:0000313" key="5">
    <source>
        <dbReference type="Proteomes" id="UP001443914"/>
    </source>
</evidence>
<dbReference type="InterPro" id="IPR033132">
    <property type="entry name" value="GH_1_N_CS"/>
</dbReference>
<dbReference type="InterPro" id="IPR017853">
    <property type="entry name" value="GH"/>
</dbReference>
<name>A0AAW1LFW8_SAPOF</name>
<reference evidence="4" key="1">
    <citation type="submission" date="2024-03" db="EMBL/GenBank/DDBJ databases">
        <title>WGS assembly of Saponaria officinalis var. Norfolk2.</title>
        <authorList>
            <person name="Jenkins J."/>
            <person name="Shu S."/>
            <person name="Grimwood J."/>
            <person name="Barry K."/>
            <person name="Goodstein D."/>
            <person name="Schmutz J."/>
            <person name="Leebens-Mack J."/>
            <person name="Osbourn A."/>
        </authorList>
    </citation>
    <scope>NUCLEOTIDE SEQUENCE [LARGE SCALE GENOMIC DNA]</scope>
    <source>
        <strain evidence="4">JIC</strain>
    </source>
</reference>
<dbReference type="FunFam" id="3.20.20.80:FF:000022">
    <property type="entry name" value="Beta-glucosidase 11"/>
    <property type="match status" value="1"/>
</dbReference>
<dbReference type="InterPro" id="IPR001360">
    <property type="entry name" value="Glyco_hydro_1"/>
</dbReference>
<dbReference type="Pfam" id="PF00232">
    <property type="entry name" value="Glyco_hydro_1"/>
    <property type="match status" value="1"/>
</dbReference>
<dbReference type="Gene3D" id="3.20.20.80">
    <property type="entry name" value="Glycosidases"/>
    <property type="match status" value="1"/>
</dbReference>
<dbReference type="SUPFAM" id="SSF51445">
    <property type="entry name" value="(Trans)glycosidases"/>
    <property type="match status" value="1"/>
</dbReference>
<sequence length="522" mass="58868">MARKSKDFIPKCLILLYLLGHLLAVGAKVYNRYNFPLNFIFGSATSAYQVEGAANEDGRKASIFDTFAHASGRKGNGDVASGGYYKYKEDVQLMAKTGLDAYRFSISWSRLIPDGRGPVNPKGVEYYKHLIDELVNHGIEPHVMLIHLDVPMALEEKYGGFLNQTIVEDFTAYAEVCFKEFGDRVKHWTTVNQANAFMRGGYDAGNLPPGRCSSPFGVGKCSQGNSTTEPYIAAHNILLAHASATKLYKDKYHGKQRGFIGFNLYASRFIPYSISKEDEIAAQRSYDFFIGWFMHPLVYGDYPEIMKTNVGKRLPKFTANQSNLVKGSFDFIGLNYYTVILVKDTGLMAEPRDYTHDTGSIWIFFNGSSPQAGNPFPILPWGVQGVLEYFKNVYNNPPIYIQENGQMTSTQTFVNDPSRIEYLQGIMGGLLDAVRGGSNAKGYFVWSFIDLYELNYGDEQNFGLYYVDFNDPNLSRYPKLSQHWYSGFLKGRNVTVTDEVNKVDDLLDILRLHSATEEVLYL</sequence>
<accession>A0AAW1LFW8</accession>
<evidence type="ECO:0000313" key="4">
    <source>
        <dbReference type="EMBL" id="KAK9733674.1"/>
    </source>
</evidence>
<evidence type="ECO:0000256" key="1">
    <source>
        <dbReference type="ARBA" id="ARBA00010838"/>
    </source>
</evidence>
<dbReference type="Proteomes" id="UP001443914">
    <property type="component" value="Unassembled WGS sequence"/>
</dbReference>
<gene>
    <name evidence="4" type="ORF">RND81_04G083400</name>
</gene>
<keyword evidence="2" id="KW-0378">Hydrolase</keyword>
<evidence type="ECO:0000256" key="3">
    <source>
        <dbReference type="RuleBase" id="RU003690"/>
    </source>
</evidence>